<dbReference type="AlphaFoldDB" id="A0A345HBK4"/>
<evidence type="ECO:0000313" key="2">
    <source>
        <dbReference type="Proteomes" id="UP000253951"/>
    </source>
</evidence>
<organism evidence="1 2">
    <name type="scientific">Flavobacterium arcticum</name>
    <dbReference type="NCBI Taxonomy" id="1784713"/>
    <lineage>
        <taxon>Bacteria</taxon>
        <taxon>Pseudomonadati</taxon>
        <taxon>Bacteroidota</taxon>
        <taxon>Flavobacteriia</taxon>
        <taxon>Flavobacteriales</taxon>
        <taxon>Flavobacteriaceae</taxon>
        <taxon>Flavobacterium</taxon>
    </lineage>
</organism>
<name>A0A345HBK4_9FLAO</name>
<dbReference type="KEGG" id="fat:DVK85_06775"/>
<protein>
    <submittedName>
        <fullName evidence="1">Uncharacterized protein</fullName>
    </submittedName>
</protein>
<gene>
    <name evidence="1" type="ORF">DVK85_06775</name>
</gene>
<keyword evidence="2" id="KW-1185">Reference proteome</keyword>
<dbReference type="RefSeq" id="WP_114677723.1">
    <property type="nucleotide sequence ID" value="NZ_CP031188.1"/>
</dbReference>
<proteinExistence type="predicted"/>
<sequence>MCKKQHVREKINELEKIKWAYTRCLTKYSAANDVENTTKAQYKKEKTKQLLRILYAELYQLDENVENKPPKTIVSVKINYTNEELSAILHFNNDKKFTITE</sequence>
<dbReference type="Proteomes" id="UP000253951">
    <property type="component" value="Chromosome"/>
</dbReference>
<reference evidence="1 2" key="1">
    <citation type="submission" date="2018-07" db="EMBL/GenBank/DDBJ databases">
        <title>Complete genome sequence of Flavobacterium arcticum type strain SM1502T.</title>
        <authorList>
            <person name="Li Y."/>
            <person name="Li D.-D."/>
        </authorList>
    </citation>
    <scope>NUCLEOTIDE SEQUENCE [LARGE SCALE GENOMIC DNA]</scope>
    <source>
        <strain evidence="1 2">SM1502</strain>
    </source>
</reference>
<dbReference type="OrthoDB" id="1364824at2"/>
<accession>A0A345HBK4</accession>
<dbReference type="EMBL" id="CP031188">
    <property type="protein sequence ID" value="AXG73964.1"/>
    <property type="molecule type" value="Genomic_DNA"/>
</dbReference>
<evidence type="ECO:0000313" key="1">
    <source>
        <dbReference type="EMBL" id="AXG73964.1"/>
    </source>
</evidence>